<evidence type="ECO:0000313" key="3">
    <source>
        <dbReference type="Proteomes" id="UP000250235"/>
    </source>
</evidence>
<protein>
    <submittedName>
        <fullName evidence="2">Phospholipase D p1</fullName>
    </submittedName>
</protein>
<reference evidence="2 3" key="1">
    <citation type="journal article" date="2015" name="Proc. Natl. Acad. Sci. U.S.A.">
        <title>The resurrection genome of Boea hygrometrica: A blueprint for survival of dehydration.</title>
        <authorList>
            <person name="Xiao L."/>
            <person name="Yang G."/>
            <person name="Zhang L."/>
            <person name="Yang X."/>
            <person name="Zhao S."/>
            <person name="Ji Z."/>
            <person name="Zhou Q."/>
            <person name="Hu M."/>
            <person name="Wang Y."/>
            <person name="Chen M."/>
            <person name="Xu Y."/>
            <person name="Jin H."/>
            <person name="Xiao X."/>
            <person name="Hu G."/>
            <person name="Bao F."/>
            <person name="Hu Y."/>
            <person name="Wan P."/>
            <person name="Li L."/>
            <person name="Deng X."/>
            <person name="Kuang T."/>
            <person name="Xiang C."/>
            <person name="Zhu J.K."/>
            <person name="Oliver M.J."/>
            <person name="He Y."/>
        </authorList>
    </citation>
    <scope>NUCLEOTIDE SEQUENCE [LARGE SCALE GENOMIC DNA]</scope>
    <source>
        <strain evidence="3">cv. XS01</strain>
    </source>
</reference>
<evidence type="ECO:0000256" key="1">
    <source>
        <dbReference type="SAM" id="MobiDB-lite"/>
    </source>
</evidence>
<organism evidence="2 3">
    <name type="scientific">Dorcoceras hygrometricum</name>
    <dbReference type="NCBI Taxonomy" id="472368"/>
    <lineage>
        <taxon>Eukaryota</taxon>
        <taxon>Viridiplantae</taxon>
        <taxon>Streptophyta</taxon>
        <taxon>Embryophyta</taxon>
        <taxon>Tracheophyta</taxon>
        <taxon>Spermatophyta</taxon>
        <taxon>Magnoliopsida</taxon>
        <taxon>eudicotyledons</taxon>
        <taxon>Gunneridae</taxon>
        <taxon>Pentapetalae</taxon>
        <taxon>asterids</taxon>
        <taxon>lamiids</taxon>
        <taxon>Lamiales</taxon>
        <taxon>Gesneriaceae</taxon>
        <taxon>Didymocarpoideae</taxon>
        <taxon>Trichosporeae</taxon>
        <taxon>Loxocarpinae</taxon>
        <taxon>Dorcoceras</taxon>
    </lineage>
</organism>
<evidence type="ECO:0000313" key="2">
    <source>
        <dbReference type="EMBL" id="KZV19610.1"/>
    </source>
</evidence>
<dbReference type="EMBL" id="KV016463">
    <property type="protein sequence ID" value="KZV19610.1"/>
    <property type="molecule type" value="Genomic_DNA"/>
</dbReference>
<name>A0A2Z7AE07_9LAMI</name>
<dbReference type="Proteomes" id="UP000250235">
    <property type="component" value="Unassembled WGS sequence"/>
</dbReference>
<keyword evidence="3" id="KW-1185">Reference proteome</keyword>
<proteinExistence type="predicted"/>
<accession>A0A2Z7AE07</accession>
<sequence length="128" mass="14291">MQHHGLWFSPKNTTRSESSHPRVSLSTVAVQHHEDHDFLQNCGCHLGSRPQPYILLYFNSSSRTHGGDTPDAPMTTLGPEDRAAHLKSRYASSRSGVTREFRMKISGDGPRTLSRRDEESTVDTSSLV</sequence>
<feature type="region of interest" description="Disordered" evidence="1">
    <location>
        <begin position="101"/>
        <end position="128"/>
    </location>
</feature>
<feature type="region of interest" description="Disordered" evidence="1">
    <location>
        <begin position="1"/>
        <end position="25"/>
    </location>
</feature>
<gene>
    <name evidence="2" type="ORF">F511_10513</name>
</gene>
<dbReference type="AlphaFoldDB" id="A0A2Z7AE07"/>